<proteinExistence type="predicted"/>
<reference evidence="2" key="1">
    <citation type="submission" date="2020-07" db="EMBL/GenBank/DDBJ databases">
        <title>Genome sequence and genetic diversity analysis of an under-domesticated orphan crop, white fonio (Digitaria exilis).</title>
        <authorList>
            <person name="Bennetzen J.L."/>
            <person name="Chen S."/>
            <person name="Ma X."/>
            <person name="Wang X."/>
            <person name="Yssel A.E.J."/>
            <person name="Chaluvadi S.R."/>
            <person name="Johnson M."/>
            <person name="Gangashetty P."/>
            <person name="Hamidou F."/>
            <person name="Sanogo M.D."/>
            <person name="Zwaenepoel A."/>
            <person name="Wallace J."/>
            <person name="Van De Peer Y."/>
            <person name="Van Deynze A."/>
        </authorList>
    </citation>
    <scope>NUCLEOTIDE SEQUENCE</scope>
    <source>
        <tissue evidence="2">Leaves</tissue>
    </source>
</reference>
<gene>
    <name evidence="2" type="ORF">HU200_047019</name>
</gene>
<sequence length="132" mass="13665">MDCAGQRSSEPTCGGALPSPAASATTWAAAFLLQEATGDSECDDLAGVVAFDADDGDAESCSGGDEDDCSVERIDERRIVSWECWMMESAGVVVVGGEAARPASTEADSAATVAGDEDSDRLFWETCIAHGY</sequence>
<organism evidence="2 3">
    <name type="scientific">Digitaria exilis</name>
    <dbReference type="NCBI Taxonomy" id="1010633"/>
    <lineage>
        <taxon>Eukaryota</taxon>
        <taxon>Viridiplantae</taxon>
        <taxon>Streptophyta</taxon>
        <taxon>Embryophyta</taxon>
        <taxon>Tracheophyta</taxon>
        <taxon>Spermatophyta</taxon>
        <taxon>Magnoliopsida</taxon>
        <taxon>Liliopsida</taxon>
        <taxon>Poales</taxon>
        <taxon>Poaceae</taxon>
        <taxon>PACMAD clade</taxon>
        <taxon>Panicoideae</taxon>
        <taxon>Panicodae</taxon>
        <taxon>Paniceae</taxon>
        <taxon>Anthephorinae</taxon>
        <taxon>Digitaria</taxon>
    </lineage>
</organism>
<feature type="region of interest" description="Disordered" evidence="1">
    <location>
        <begin position="1"/>
        <end position="20"/>
    </location>
</feature>
<protein>
    <submittedName>
        <fullName evidence="2">Uncharacterized protein</fullName>
    </submittedName>
</protein>
<comment type="caution">
    <text evidence="2">The sequence shown here is derived from an EMBL/GenBank/DDBJ whole genome shotgun (WGS) entry which is preliminary data.</text>
</comment>
<dbReference type="Gramene" id="Dexi5A01G0016050.1">
    <property type="protein sequence ID" value="Dexi5A01G0016050.1:cds"/>
    <property type="gene ID" value="Dexi5A01G0016050"/>
</dbReference>
<accession>A0A835B4H0</accession>
<dbReference type="AlphaFoldDB" id="A0A835B4H0"/>
<evidence type="ECO:0000313" key="2">
    <source>
        <dbReference type="EMBL" id="KAF8676464.1"/>
    </source>
</evidence>
<evidence type="ECO:0000313" key="3">
    <source>
        <dbReference type="Proteomes" id="UP000636709"/>
    </source>
</evidence>
<dbReference type="EMBL" id="JACEFO010002165">
    <property type="protein sequence ID" value="KAF8676464.1"/>
    <property type="molecule type" value="Genomic_DNA"/>
</dbReference>
<evidence type="ECO:0000256" key="1">
    <source>
        <dbReference type="SAM" id="MobiDB-lite"/>
    </source>
</evidence>
<keyword evidence="3" id="KW-1185">Reference proteome</keyword>
<feature type="compositionally biased region" description="Polar residues" evidence="1">
    <location>
        <begin position="1"/>
        <end position="11"/>
    </location>
</feature>
<name>A0A835B4H0_9POAL</name>
<dbReference type="OrthoDB" id="665686at2759"/>
<dbReference type="Proteomes" id="UP000636709">
    <property type="component" value="Unassembled WGS sequence"/>
</dbReference>